<sequence>MGVAPLSTTHVTHLSVDVGDPIDLADTPDGARRLVPIVGGRATGAVLSGLVVPGAVDTQIRRTETHTDIDAAYAILTTDGERVYVRNRGIRVASAEDTASLAEGRTVDAARVYFRGFVRLETSVPRLAWMNDRLFVARGERYPTTVEIDVFTVD</sequence>
<dbReference type="HAMAP" id="MF_00775">
    <property type="entry name" value="UPF0311"/>
    <property type="match status" value="1"/>
</dbReference>
<keyword evidence="3" id="KW-1185">Reference proteome</keyword>
<comment type="caution">
    <text evidence="2">The sequence shown here is derived from an EMBL/GenBank/DDBJ whole genome shotgun (WGS) entry which is preliminary data.</text>
</comment>
<accession>A0A917G090</accession>
<evidence type="ECO:0000313" key="2">
    <source>
        <dbReference type="EMBL" id="GGG15987.1"/>
    </source>
</evidence>
<comment type="similarity">
    <text evidence="1">Belongs to the UPF0311 family.</text>
</comment>
<dbReference type="PANTHER" id="PTHR37315">
    <property type="entry name" value="UPF0311 PROTEIN BLR7842"/>
    <property type="match status" value="1"/>
</dbReference>
<dbReference type="Proteomes" id="UP000654257">
    <property type="component" value="Unassembled WGS sequence"/>
</dbReference>
<evidence type="ECO:0000256" key="1">
    <source>
        <dbReference type="HAMAP-Rule" id="MF_00775"/>
    </source>
</evidence>
<dbReference type="PANTHER" id="PTHR37315:SF1">
    <property type="entry name" value="UPF0311 PROTEIN BLR7842"/>
    <property type="match status" value="1"/>
</dbReference>
<reference evidence="2" key="2">
    <citation type="submission" date="2020-09" db="EMBL/GenBank/DDBJ databases">
        <authorList>
            <person name="Sun Q."/>
            <person name="Sedlacek I."/>
        </authorList>
    </citation>
    <scope>NUCLEOTIDE SEQUENCE</scope>
    <source>
        <strain evidence="2">CCM 7905</strain>
    </source>
</reference>
<evidence type="ECO:0000313" key="3">
    <source>
        <dbReference type="Proteomes" id="UP000654257"/>
    </source>
</evidence>
<organism evidence="2 3">
    <name type="scientific">Rhodococcoides trifolii</name>
    <dbReference type="NCBI Taxonomy" id="908250"/>
    <lineage>
        <taxon>Bacteria</taxon>
        <taxon>Bacillati</taxon>
        <taxon>Actinomycetota</taxon>
        <taxon>Actinomycetes</taxon>
        <taxon>Mycobacteriales</taxon>
        <taxon>Nocardiaceae</taxon>
        <taxon>Rhodococcoides</taxon>
    </lineage>
</organism>
<proteinExistence type="inferred from homology"/>
<dbReference type="Pfam" id="PF11578">
    <property type="entry name" value="DUF3237"/>
    <property type="match status" value="1"/>
</dbReference>
<protein>
    <recommendedName>
        <fullName evidence="1">UPF0311 protein GCM10007304_32570</fullName>
    </recommendedName>
</protein>
<dbReference type="AlphaFoldDB" id="A0A917G090"/>
<reference evidence="2" key="1">
    <citation type="journal article" date="2014" name="Int. J. Syst. Evol. Microbiol.">
        <title>Complete genome sequence of Corynebacterium casei LMG S-19264T (=DSM 44701T), isolated from a smear-ripened cheese.</title>
        <authorList>
            <consortium name="US DOE Joint Genome Institute (JGI-PGF)"/>
            <person name="Walter F."/>
            <person name="Albersmeier A."/>
            <person name="Kalinowski J."/>
            <person name="Ruckert C."/>
        </authorList>
    </citation>
    <scope>NUCLEOTIDE SEQUENCE</scope>
    <source>
        <strain evidence="2">CCM 7905</strain>
    </source>
</reference>
<dbReference type="InterPro" id="IPR020915">
    <property type="entry name" value="UPF0311"/>
</dbReference>
<dbReference type="Gene3D" id="2.40.160.20">
    <property type="match status" value="1"/>
</dbReference>
<dbReference type="RefSeq" id="WP_229746077.1">
    <property type="nucleotide sequence ID" value="NZ_BMCU01000003.1"/>
</dbReference>
<dbReference type="EMBL" id="BMCU01000003">
    <property type="protein sequence ID" value="GGG15987.1"/>
    <property type="molecule type" value="Genomic_DNA"/>
</dbReference>
<gene>
    <name evidence="2" type="ORF">GCM10007304_32570</name>
</gene>
<name>A0A917G090_9NOCA</name>